<dbReference type="Gene3D" id="3.40.50.720">
    <property type="entry name" value="NAD(P)-binding Rossmann-like Domain"/>
    <property type="match status" value="1"/>
</dbReference>
<evidence type="ECO:0000256" key="2">
    <source>
        <dbReference type="ARBA" id="ARBA00008072"/>
    </source>
</evidence>
<feature type="domain" description="Alcohol dehydrogenase-like C-terminal" evidence="6">
    <location>
        <begin position="197"/>
        <end position="327"/>
    </location>
</feature>
<dbReference type="PANTHER" id="PTHR43350:SF17">
    <property type="entry name" value="NAD-DEPENDENT ALCOHOL DEHYDROGENASE"/>
    <property type="match status" value="1"/>
</dbReference>
<organism evidence="8 9">
    <name type="scientific">Achaetomium macrosporum</name>
    <dbReference type="NCBI Taxonomy" id="79813"/>
    <lineage>
        <taxon>Eukaryota</taxon>
        <taxon>Fungi</taxon>
        <taxon>Dikarya</taxon>
        <taxon>Ascomycota</taxon>
        <taxon>Pezizomycotina</taxon>
        <taxon>Sordariomycetes</taxon>
        <taxon>Sordariomycetidae</taxon>
        <taxon>Sordariales</taxon>
        <taxon>Chaetomiaceae</taxon>
        <taxon>Achaetomium</taxon>
    </lineage>
</organism>
<protein>
    <recommendedName>
        <fullName evidence="10">Alcohol dehydrogenase</fullName>
    </recommendedName>
</protein>
<keyword evidence="3" id="KW-0479">Metal-binding</keyword>
<evidence type="ECO:0000313" key="9">
    <source>
        <dbReference type="Proteomes" id="UP001303760"/>
    </source>
</evidence>
<evidence type="ECO:0000259" key="6">
    <source>
        <dbReference type="Pfam" id="PF00107"/>
    </source>
</evidence>
<evidence type="ECO:0000256" key="4">
    <source>
        <dbReference type="ARBA" id="ARBA00022833"/>
    </source>
</evidence>
<gene>
    <name evidence="8" type="ORF">C8A03DRAFT_39003</name>
</gene>
<name>A0AAN7H6R6_9PEZI</name>
<dbReference type="Proteomes" id="UP001303760">
    <property type="component" value="Unassembled WGS sequence"/>
</dbReference>
<reference evidence="8" key="2">
    <citation type="submission" date="2023-05" db="EMBL/GenBank/DDBJ databases">
        <authorList>
            <consortium name="Lawrence Berkeley National Laboratory"/>
            <person name="Steindorff A."/>
            <person name="Hensen N."/>
            <person name="Bonometti L."/>
            <person name="Westerberg I."/>
            <person name="Brannstrom I.O."/>
            <person name="Guillou S."/>
            <person name="Cros-Aarteil S."/>
            <person name="Calhoun S."/>
            <person name="Haridas S."/>
            <person name="Kuo A."/>
            <person name="Mondo S."/>
            <person name="Pangilinan J."/>
            <person name="Riley R."/>
            <person name="Labutti K."/>
            <person name="Andreopoulos B."/>
            <person name="Lipzen A."/>
            <person name="Chen C."/>
            <person name="Yanf M."/>
            <person name="Daum C."/>
            <person name="Ng V."/>
            <person name="Clum A."/>
            <person name="Ohm R."/>
            <person name="Martin F."/>
            <person name="Silar P."/>
            <person name="Natvig D."/>
            <person name="Lalanne C."/>
            <person name="Gautier V."/>
            <person name="Ament-Velasquez S.L."/>
            <person name="Kruys A."/>
            <person name="Hutchinson M.I."/>
            <person name="Powell A.J."/>
            <person name="Barry K."/>
            <person name="Miller A.N."/>
            <person name="Grigoriev I.V."/>
            <person name="Debuchy R."/>
            <person name="Gladieux P."/>
            <person name="Thoren M.H."/>
            <person name="Johannesson H."/>
        </authorList>
    </citation>
    <scope>NUCLEOTIDE SEQUENCE</scope>
    <source>
        <strain evidence="8">CBS 532.94</strain>
    </source>
</reference>
<dbReference type="InterPro" id="IPR013154">
    <property type="entry name" value="ADH-like_N"/>
</dbReference>
<dbReference type="GO" id="GO:0046872">
    <property type="term" value="F:metal ion binding"/>
    <property type="evidence" value="ECO:0007669"/>
    <property type="project" value="UniProtKB-KW"/>
</dbReference>
<sequence length="369" mass="39542">MQPELPPHHRALILEDRAAGFELKTRPTATADAGSAIVRIAAAPIVSYYKHVLRHYPFPLPFVGGYSGIGRVVAVGPDAVALAPGQLVYVDCVVRARDDPDAFFLSGVIEGFSEGSRKLMRDGGWRETFGTFAEYTRVPLENCIPLNEARLCGELGYSVPELASMIIMLVPYGGLRDVKVEPGDTVAVCPATGGFSSAGVQVAVAMGARVIAMARSEGKLAALKEHLRAAAPTADIETVVITGDVQADSDALRRFGPLDVVLELTPGTVSGTTHTRSALKALRRGGRVSLMGSAEGIDAMEIVTNDIVLRGKQMYGREDIVQFFKMLERGLFPRGSHLDVRTFKLEEWKEALDVAAEHAGLGKGAVFVL</sequence>
<evidence type="ECO:0000256" key="3">
    <source>
        <dbReference type="ARBA" id="ARBA00022723"/>
    </source>
</evidence>
<dbReference type="Gene3D" id="3.90.180.10">
    <property type="entry name" value="Medium-chain alcohol dehydrogenases, catalytic domain"/>
    <property type="match status" value="1"/>
</dbReference>
<dbReference type="SUPFAM" id="SSF50129">
    <property type="entry name" value="GroES-like"/>
    <property type="match status" value="1"/>
</dbReference>
<accession>A0AAN7H6R6</accession>
<keyword evidence="4" id="KW-0862">Zinc</keyword>
<keyword evidence="9" id="KW-1185">Reference proteome</keyword>
<dbReference type="SUPFAM" id="SSF51735">
    <property type="entry name" value="NAD(P)-binding Rossmann-fold domains"/>
    <property type="match status" value="1"/>
</dbReference>
<evidence type="ECO:0000256" key="1">
    <source>
        <dbReference type="ARBA" id="ARBA00001947"/>
    </source>
</evidence>
<dbReference type="Pfam" id="PF08240">
    <property type="entry name" value="ADH_N"/>
    <property type="match status" value="1"/>
</dbReference>
<comment type="cofactor">
    <cofactor evidence="1">
        <name>Zn(2+)</name>
        <dbReference type="ChEBI" id="CHEBI:29105"/>
    </cofactor>
</comment>
<dbReference type="CDD" id="cd05188">
    <property type="entry name" value="MDR"/>
    <property type="match status" value="1"/>
</dbReference>
<comment type="similarity">
    <text evidence="2">Belongs to the zinc-containing alcohol dehydrogenase family.</text>
</comment>
<dbReference type="EMBL" id="MU860595">
    <property type="protein sequence ID" value="KAK4233297.1"/>
    <property type="molecule type" value="Genomic_DNA"/>
</dbReference>
<dbReference type="PANTHER" id="PTHR43350">
    <property type="entry name" value="NAD-DEPENDENT ALCOHOL DEHYDROGENASE"/>
    <property type="match status" value="1"/>
</dbReference>
<proteinExistence type="inferred from homology"/>
<evidence type="ECO:0008006" key="10">
    <source>
        <dbReference type="Google" id="ProtNLM"/>
    </source>
</evidence>
<evidence type="ECO:0000256" key="5">
    <source>
        <dbReference type="ARBA" id="ARBA00023002"/>
    </source>
</evidence>
<evidence type="ECO:0000259" key="7">
    <source>
        <dbReference type="Pfam" id="PF08240"/>
    </source>
</evidence>
<dbReference type="Pfam" id="PF00107">
    <property type="entry name" value="ADH_zinc_N"/>
    <property type="match status" value="1"/>
</dbReference>
<evidence type="ECO:0000313" key="8">
    <source>
        <dbReference type="EMBL" id="KAK4233297.1"/>
    </source>
</evidence>
<dbReference type="InterPro" id="IPR013149">
    <property type="entry name" value="ADH-like_C"/>
</dbReference>
<comment type="caution">
    <text evidence="8">The sequence shown here is derived from an EMBL/GenBank/DDBJ whole genome shotgun (WGS) entry which is preliminary data.</text>
</comment>
<reference evidence="8" key="1">
    <citation type="journal article" date="2023" name="Mol. Phylogenet. Evol.">
        <title>Genome-scale phylogeny and comparative genomics of the fungal order Sordariales.</title>
        <authorList>
            <person name="Hensen N."/>
            <person name="Bonometti L."/>
            <person name="Westerberg I."/>
            <person name="Brannstrom I.O."/>
            <person name="Guillou S."/>
            <person name="Cros-Aarteil S."/>
            <person name="Calhoun S."/>
            <person name="Haridas S."/>
            <person name="Kuo A."/>
            <person name="Mondo S."/>
            <person name="Pangilinan J."/>
            <person name="Riley R."/>
            <person name="LaButti K."/>
            <person name="Andreopoulos B."/>
            <person name="Lipzen A."/>
            <person name="Chen C."/>
            <person name="Yan M."/>
            <person name="Daum C."/>
            <person name="Ng V."/>
            <person name="Clum A."/>
            <person name="Steindorff A."/>
            <person name="Ohm R.A."/>
            <person name="Martin F."/>
            <person name="Silar P."/>
            <person name="Natvig D.O."/>
            <person name="Lalanne C."/>
            <person name="Gautier V."/>
            <person name="Ament-Velasquez S.L."/>
            <person name="Kruys A."/>
            <person name="Hutchinson M.I."/>
            <person name="Powell A.J."/>
            <person name="Barry K."/>
            <person name="Miller A.N."/>
            <person name="Grigoriev I.V."/>
            <person name="Debuchy R."/>
            <person name="Gladieux P."/>
            <person name="Hiltunen Thoren M."/>
            <person name="Johannesson H."/>
        </authorList>
    </citation>
    <scope>NUCLEOTIDE SEQUENCE</scope>
    <source>
        <strain evidence="8">CBS 532.94</strain>
    </source>
</reference>
<dbReference type="InterPro" id="IPR011032">
    <property type="entry name" value="GroES-like_sf"/>
</dbReference>
<dbReference type="AlphaFoldDB" id="A0AAN7H6R6"/>
<feature type="domain" description="Alcohol dehydrogenase-like N-terminal" evidence="7">
    <location>
        <begin position="34"/>
        <end position="147"/>
    </location>
</feature>
<dbReference type="InterPro" id="IPR036291">
    <property type="entry name" value="NAD(P)-bd_dom_sf"/>
</dbReference>
<keyword evidence="5" id="KW-0560">Oxidoreductase</keyword>
<dbReference type="GO" id="GO:0016491">
    <property type="term" value="F:oxidoreductase activity"/>
    <property type="evidence" value="ECO:0007669"/>
    <property type="project" value="UniProtKB-KW"/>
</dbReference>